<sequence length="190" mass="20679">MIWVMDVSLLRGRCSGGKVARGWPTRSPPGAQRRSARRARGSPARASFRWKKEASMTSYPVTGGCQCNAVRYSLGAEPLFSEVCHCDSCRRATGAESVGWLTEPAESFRIEHGALTLHESSPGVTRGFCGRCGTTLTYQNGAETIDVTLASLDDPELFPPRAEIWLEERLSWNPANPRLEQHERGGGGGG</sequence>
<dbReference type="PANTHER" id="PTHR33337">
    <property type="entry name" value="GFA DOMAIN-CONTAINING PROTEIN"/>
    <property type="match status" value="1"/>
</dbReference>
<reference evidence="7 8" key="1">
    <citation type="submission" date="2019-06" db="EMBL/GenBank/DDBJ databases">
        <title>A novel bacterium of genus Amaricoccus, isolated from marine sediment.</title>
        <authorList>
            <person name="Huang H."/>
            <person name="Mo K."/>
            <person name="Hu Y."/>
        </authorList>
    </citation>
    <scope>NUCLEOTIDE SEQUENCE [LARGE SCALE GENOMIC DNA]</scope>
    <source>
        <strain evidence="7 8">HB172011</strain>
    </source>
</reference>
<dbReference type="InterPro" id="IPR011057">
    <property type="entry name" value="Mss4-like_sf"/>
</dbReference>
<evidence type="ECO:0000256" key="3">
    <source>
        <dbReference type="ARBA" id="ARBA00022833"/>
    </source>
</evidence>
<dbReference type="AlphaFoldDB" id="A0A501WNR4"/>
<dbReference type="GO" id="GO:0016846">
    <property type="term" value="F:carbon-sulfur lyase activity"/>
    <property type="evidence" value="ECO:0007669"/>
    <property type="project" value="InterPro"/>
</dbReference>
<dbReference type="PANTHER" id="PTHR33337:SF40">
    <property type="entry name" value="CENP-V_GFA DOMAIN-CONTAINING PROTEIN-RELATED"/>
    <property type="match status" value="1"/>
</dbReference>
<name>A0A501WNR4_9RHOB</name>
<comment type="caution">
    <text evidence="7">The sequence shown here is derived from an EMBL/GenBank/DDBJ whole genome shotgun (WGS) entry which is preliminary data.</text>
</comment>
<dbReference type="GO" id="GO:0046872">
    <property type="term" value="F:metal ion binding"/>
    <property type="evidence" value="ECO:0007669"/>
    <property type="project" value="UniProtKB-KW"/>
</dbReference>
<dbReference type="Pfam" id="PF04828">
    <property type="entry name" value="GFA"/>
    <property type="match status" value="1"/>
</dbReference>
<dbReference type="EMBL" id="VFRP01000031">
    <property type="protein sequence ID" value="TPE47366.1"/>
    <property type="molecule type" value="Genomic_DNA"/>
</dbReference>
<dbReference type="SUPFAM" id="SSF51316">
    <property type="entry name" value="Mss4-like"/>
    <property type="match status" value="1"/>
</dbReference>
<feature type="domain" description="CENP-V/GFA" evidence="6">
    <location>
        <begin position="61"/>
        <end position="166"/>
    </location>
</feature>
<dbReference type="OrthoDB" id="9807246at2"/>
<dbReference type="InterPro" id="IPR006913">
    <property type="entry name" value="CENP-V/GFA"/>
</dbReference>
<evidence type="ECO:0000259" key="6">
    <source>
        <dbReference type="PROSITE" id="PS51891"/>
    </source>
</evidence>
<evidence type="ECO:0000313" key="8">
    <source>
        <dbReference type="Proteomes" id="UP000319255"/>
    </source>
</evidence>
<comment type="similarity">
    <text evidence="1">Belongs to the Gfa family.</text>
</comment>
<feature type="region of interest" description="Disordered" evidence="5">
    <location>
        <begin position="18"/>
        <end position="45"/>
    </location>
</feature>
<keyword evidence="2" id="KW-0479">Metal-binding</keyword>
<accession>A0A501WNR4</accession>
<keyword evidence="8" id="KW-1185">Reference proteome</keyword>
<evidence type="ECO:0000256" key="1">
    <source>
        <dbReference type="ARBA" id="ARBA00005495"/>
    </source>
</evidence>
<evidence type="ECO:0000256" key="5">
    <source>
        <dbReference type="SAM" id="MobiDB-lite"/>
    </source>
</evidence>
<organism evidence="7 8">
    <name type="scientific">Amaricoccus solimangrovi</name>
    <dbReference type="NCBI Taxonomy" id="2589815"/>
    <lineage>
        <taxon>Bacteria</taxon>
        <taxon>Pseudomonadati</taxon>
        <taxon>Pseudomonadota</taxon>
        <taxon>Alphaproteobacteria</taxon>
        <taxon>Rhodobacterales</taxon>
        <taxon>Paracoccaceae</taxon>
        <taxon>Amaricoccus</taxon>
    </lineage>
</organism>
<dbReference type="PROSITE" id="PS51891">
    <property type="entry name" value="CENP_V_GFA"/>
    <property type="match status" value="1"/>
</dbReference>
<dbReference type="Proteomes" id="UP000319255">
    <property type="component" value="Unassembled WGS sequence"/>
</dbReference>
<gene>
    <name evidence="7" type="ORF">FJM51_20045</name>
</gene>
<evidence type="ECO:0000256" key="4">
    <source>
        <dbReference type="ARBA" id="ARBA00023239"/>
    </source>
</evidence>
<keyword evidence="4" id="KW-0456">Lyase</keyword>
<proteinExistence type="inferred from homology"/>
<dbReference type="Gene3D" id="3.90.1590.10">
    <property type="entry name" value="glutathione-dependent formaldehyde- activating enzyme (gfa)"/>
    <property type="match status" value="1"/>
</dbReference>
<protein>
    <submittedName>
        <fullName evidence="7">GFA family protein</fullName>
    </submittedName>
</protein>
<evidence type="ECO:0000313" key="7">
    <source>
        <dbReference type="EMBL" id="TPE47366.1"/>
    </source>
</evidence>
<keyword evidence="3" id="KW-0862">Zinc</keyword>
<evidence type="ECO:0000256" key="2">
    <source>
        <dbReference type="ARBA" id="ARBA00022723"/>
    </source>
</evidence>